<organism evidence="1 2">
    <name type="scientific">Vombatus ursinus</name>
    <name type="common">Common wombat</name>
    <dbReference type="NCBI Taxonomy" id="29139"/>
    <lineage>
        <taxon>Eukaryota</taxon>
        <taxon>Metazoa</taxon>
        <taxon>Chordata</taxon>
        <taxon>Craniata</taxon>
        <taxon>Vertebrata</taxon>
        <taxon>Euteleostomi</taxon>
        <taxon>Mammalia</taxon>
        <taxon>Metatheria</taxon>
        <taxon>Diprotodontia</taxon>
        <taxon>Vombatidae</taxon>
        <taxon>Vombatus</taxon>
    </lineage>
</organism>
<name>A0A4X2KJJ3_VOMUR</name>
<evidence type="ECO:0000313" key="2">
    <source>
        <dbReference type="Proteomes" id="UP000314987"/>
    </source>
</evidence>
<dbReference type="GeneTree" id="ENSGT00990000204257"/>
<accession>A0A4X2KJJ3</accession>
<dbReference type="Proteomes" id="UP000314987">
    <property type="component" value="Unassembled WGS sequence"/>
</dbReference>
<proteinExistence type="predicted"/>
<protein>
    <submittedName>
        <fullName evidence="1">Uncharacterized protein</fullName>
    </submittedName>
</protein>
<dbReference type="AlphaFoldDB" id="A0A4X2KJJ3"/>
<reference evidence="1" key="2">
    <citation type="submission" date="2025-08" db="UniProtKB">
        <authorList>
            <consortium name="Ensembl"/>
        </authorList>
    </citation>
    <scope>IDENTIFICATION</scope>
</reference>
<dbReference type="Ensembl" id="ENSVURT00010013877.1">
    <property type="protein sequence ID" value="ENSVURP00010012199.1"/>
    <property type="gene ID" value="ENSVURG00010009435.1"/>
</dbReference>
<reference evidence="1" key="3">
    <citation type="submission" date="2025-09" db="UniProtKB">
        <authorList>
            <consortium name="Ensembl"/>
        </authorList>
    </citation>
    <scope>IDENTIFICATION</scope>
</reference>
<reference evidence="2" key="1">
    <citation type="submission" date="2018-12" db="EMBL/GenBank/DDBJ databases">
        <authorList>
            <person name="Yazar S."/>
        </authorList>
    </citation>
    <scope>NUCLEOTIDE SEQUENCE [LARGE SCALE GENOMIC DNA]</scope>
</reference>
<sequence>MSLETFCTDYKVLLVMISSIRLIHMGWKSIKSNPIFQTDNTNEDSIPEPGIVTHMIPQKNQNQVK</sequence>
<keyword evidence="2" id="KW-1185">Reference proteome</keyword>
<evidence type="ECO:0000313" key="1">
    <source>
        <dbReference type="Ensembl" id="ENSVURP00010012199.1"/>
    </source>
</evidence>
<dbReference type="OMA" id="GMVHWGW"/>